<dbReference type="PANTHER" id="PTHR46481:SF10">
    <property type="entry name" value="ZINC FINGER BED DOMAIN-CONTAINING PROTEIN 39"/>
    <property type="match status" value="1"/>
</dbReference>
<dbReference type="SUPFAM" id="SSF53098">
    <property type="entry name" value="Ribonuclease H-like"/>
    <property type="match status" value="1"/>
</dbReference>
<gene>
    <name evidence="8" type="ORF">LIPSTDRAFT_7042</name>
</gene>
<keyword evidence="4" id="KW-0862">Zinc</keyword>
<feature type="compositionally biased region" description="Polar residues" evidence="6">
    <location>
        <begin position="45"/>
        <end position="75"/>
    </location>
</feature>
<protein>
    <recommendedName>
        <fullName evidence="7">HAT C-terminal dimerisation domain-containing protein</fullName>
    </recommendedName>
</protein>
<evidence type="ECO:0000256" key="1">
    <source>
        <dbReference type="ARBA" id="ARBA00004123"/>
    </source>
</evidence>
<sequence length="313" mass="35547">MDDFSVTPRKHRQRSQRLDYHLLNDGSDDEAAPEDRIVKRFRSNRAGSVETTQDDSASQLTQRQSSPADSSQQPELTDDGRVDRSSVSSESESSRKKPQNQSLWAQFDILELPGKLWWPKRGKGPIEDLQTKQPSIARFFQKLAEDNAARPLERNLVRWIVLNNMAFDAIGSPAFQQIFRDLGISLTFAPSEVHVTRGMSIEARVLQNLQPQKQHLSDVDRYFEDGVVMIDASVAKVKNWLLSWWRTHSDEYPRMAAAARDYLAIPASGVSVERLFNSGRDLLGLRRSSLSGETMRSLVLLRDVYKSEDVSTI</sequence>
<comment type="subcellular location">
    <subcellularLocation>
        <location evidence="1">Nucleus</location>
    </subcellularLocation>
</comment>
<evidence type="ECO:0000256" key="6">
    <source>
        <dbReference type="SAM" id="MobiDB-lite"/>
    </source>
</evidence>
<dbReference type="STRING" id="675824.A0A1E3PVG4"/>
<feature type="region of interest" description="Disordered" evidence="6">
    <location>
        <begin position="1"/>
        <end position="100"/>
    </location>
</feature>
<dbReference type="InterPro" id="IPR008906">
    <property type="entry name" value="HATC_C_dom"/>
</dbReference>
<dbReference type="EMBL" id="KV454304">
    <property type="protein sequence ID" value="ODQ69391.1"/>
    <property type="molecule type" value="Genomic_DNA"/>
</dbReference>
<dbReference type="AlphaFoldDB" id="A0A1E3PVG4"/>
<keyword evidence="2" id="KW-0479">Metal-binding</keyword>
<evidence type="ECO:0000313" key="9">
    <source>
        <dbReference type="Proteomes" id="UP000094385"/>
    </source>
</evidence>
<dbReference type="GO" id="GO:0008270">
    <property type="term" value="F:zinc ion binding"/>
    <property type="evidence" value="ECO:0007669"/>
    <property type="project" value="UniProtKB-KW"/>
</dbReference>
<dbReference type="PANTHER" id="PTHR46481">
    <property type="entry name" value="ZINC FINGER BED DOMAIN-CONTAINING PROTEIN 4"/>
    <property type="match status" value="1"/>
</dbReference>
<evidence type="ECO:0000256" key="4">
    <source>
        <dbReference type="ARBA" id="ARBA00022833"/>
    </source>
</evidence>
<keyword evidence="5" id="KW-0539">Nucleus</keyword>
<dbReference type="Proteomes" id="UP000094385">
    <property type="component" value="Unassembled WGS sequence"/>
</dbReference>
<feature type="domain" description="HAT C-terminal dimerisation" evidence="7">
    <location>
        <begin position="220"/>
        <end position="303"/>
    </location>
</feature>
<accession>A0A1E3PVG4</accession>
<dbReference type="InterPro" id="IPR052035">
    <property type="entry name" value="ZnF_BED_domain_contain"/>
</dbReference>
<reference evidence="8 9" key="1">
    <citation type="journal article" date="2016" name="Proc. Natl. Acad. Sci. U.S.A.">
        <title>Comparative genomics of biotechnologically important yeasts.</title>
        <authorList>
            <person name="Riley R."/>
            <person name="Haridas S."/>
            <person name="Wolfe K.H."/>
            <person name="Lopes M.R."/>
            <person name="Hittinger C.T."/>
            <person name="Goeker M."/>
            <person name="Salamov A.A."/>
            <person name="Wisecaver J.H."/>
            <person name="Long T.M."/>
            <person name="Calvey C.H."/>
            <person name="Aerts A.L."/>
            <person name="Barry K.W."/>
            <person name="Choi C."/>
            <person name="Clum A."/>
            <person name="Coughlan A.Y."/>
            <person name="Deshpande S."/>
            <person name="Douglass A.P."/>
            <person name="Hanson S.J."/>
            <person name="Klenk H.-P."/>
            <person name="LaButti K.M."/>
            <person name="Lapidus A."/>
            <person name="Lindquist E.A."/>
            <person name="Lipzen A.M."/>
            <person name="Meier-Kolthoff J.P."/>
            <person name="Ohm R.A."/>
            <person name="Otillar R.P."/>
            <person name="Pangilinan J.L."/>
            <person name="Peng Y."/>
            <person name="Rokas A."/>
            <person name="Rosa C.A."/>
            <person name="Scheuner C."/>
            <person name="Sibirny A.A."/>
            <person name="Slot J.C."/>
            <person name="Stielow J.B."/>
            <person name="Sun H."/>
            <person name="Kurtzman C.P."/>
            <person name="Blackwell M."/>
            <person name="Grigoriev I.V."/>
            <person name="Jeffries T.W."/>
        </authorList>
    </citation>
    <scope>NUCLEOTIDE SEQUENCE [LARGE SCALE GENOMIC DNA]</scope>
    <source>
        <strain evidence="8 9">NRRL Y-11557</strain>
    </source>
</reference>
<dbReference type="InterPro" id="IPR012337">
    <property type="entry name" value="RNaseH-like_sf"/>
</dbReference>
<evidence type="ECO:0000256" key="2">
    <source>
        <dbReference type="ARBA" id="ARBA00022723"/>
    </source>
</evidence>
<keyword evidence="3" id="KW-0863">Zinc-finger</keyword>
<dbReference type="GO" id="GO:0046983">
    <property type="term" value="F:protein dimerization activity"/>
    <property type="evidence" value="ECO:0007669"/>
    <property type="project" value="InterPro"/>
</dbReference>
<evidence type="ECO:0000256" key="3">
    <source>
        <dbReference type="ARBA" id="ARBA00022771"/>
    </source>
</evidence>
<keyword evidence="9" id="KW-1185">Reference proteome</keyword>
<name>A0A1E3PVG4_LIPST</name>
<organism evidence="8 9">
    <name type="scientific">Lipomyces starkeyi NRRL Y-11557</name>
    <dbReference type="NCBI Taxonomy" id="675824"/>
    <lineage>
        <taxon>Eukaryota</taxon>
        <taxon>Fungi</taxon>
        <taxon>Dikarya</taxon>
        <taxon>Ascomycota</taxon>
        <taxon>Saccharomycotina</taxon>
        <taxon>Lipomycetes</taxon>
        <taxon>Lipomycetales</taxon>
        <taxon>Lipomycetaceae</taxon>
        <taxon>Lipomyces</taxon>
    </lineage>
</organism>
<proteinExistence type="predicted"/>
<dbReference type="Pfam" id="PF05699">
    <property type="entry name" value="Dimer_Tnp_hAT"/>
    <property type="match status" value="1"/>
</dbReference>
<evidence type="ECO:0000313" key="8">
    <source>
        <dbReference type="EMBL" id="ODQ69391.1"/>
    </source>
</evidence>
<evidence type="ECO:0000259" key="7">
    <source>
        <dbReference type="Pfam" id="PF05699"/>
    </source>
</evidence>
<dbReference type="GO" id="GO:0005634">
    <property type="term" value="C:nucleus"/>
    <property type="evidence" value="ECO:0007669"/>
    <property type="project" value="UniProtKB-SubCell"/>
</dbReference>
<evidence type="ECO:0000256" key="5">
    <source>
        <dbReference type="ARBA" id="ARBA00023242"/>
    </source>
</evidence>
<dbReference type="OrthoDB" id="2976890at2759"/>